<name>A0AAV7GMX4_DENCH</name>
<sequence>MRIEKAHDGIHYPSKRRVALVVFLLDGGAQLAGPTKEVSGLCKYRNYVGGVYKDIKDMETTTELFFEINLAEYASDIVSRVTPRYFETVVVGIGHYKFCSVGREGHEDRETILPALEVQLVGHHYANIMAGKVVIIVIKHWAGVFAVIVRTHDY</sequence>
<dbReference type="AlphaFoldDB" id="A0AAV7GMX4"/>
<reference evidence="1 2" key="1">
    <citation type="journal article" date="2021" name="Hortic Res">
        <title>Chromosome-scale assembly of the Dendrobium chrysotoxum genome enhances the understanding of orchid evolution.</title>
        <authorList>
            <person name="Zhang Y."/>
            <person name="Zhang G.Q."/>
            <person name="Zhang D."/>
            <person name="Liu X.D."/>
            <person name="Xu X.Y."/>
            <person name="Sun W.H."/>
            <person name="Yu X."/>
            <person name="Zhu X."/>
            <person name="Wang Z.W."/>
            <person name="Zhao X."/>
            <person name="Zhong W.Y."/>
            <person name="Chen H."/>
            <person name="Yin W.L."/>
            <person name="Huang T."/>
            <person name="Niu S.C."/>
            <person name="Liu Z.J."/>
        </authorList>
    </citation>
    <scope>NUCLEOTIDE SEQUENCE [LARGE SCALE GENOMIC DNA]</scope>
    <source>
        <strain evidence="1">Lindl</strain>
    </source>
</reference>
<evidence type="ECO:0000313" key="2">
    <source>
        <dbReference type="Proteomes" id="UP000775213"/>
    </source>
</evidence>
<protein>
    <submittedName>
        <fullName evidence="1">Uncharacterized protein</fullName>
    </submittedName>
</protein>
<dbReference type="EMBL" id="JAGFBR010000013">
    <property type="protein sequence ID" value="KAH0456814.1"/>
    <property type="molecule type" value="Genomic_DNA"/>
</dbReference>
<accession>A0AAV7GMX4</accession>
<organism evidence="1 2">
    <name type="scientific">Dendrobium chrysotoxum</name>
    <name type="common">Orchid</name>
    <dbReference type="NCBI Taxonomy" id="161865"/>
    <lineage>
        <taxon>Eukaryota</taxon>
        <taxon>Viridiplantae</taxon>
        <taxon>Streptophyta</taxon>
        <taxon>Embryophyta</taxon>
        <taxon>Tracheophyta</taxon>
        <taxon>Spermatophyta</taxon>
        <taxon>Magnoliopsida</taxon>
        <taxon>Liliopsida</taxon>
        <taxon>Asparagales</taxon>
        <taxon>Orchidaceae</taxon>
        <taxon>Epidendroideae</taxon>
        <taxon>Malaxideae</taxon>
        <taxon>Dendrobiinae</taxon>
        <taxon>Dendrobium</taxon>
    </lineage>
</organism>
<proteinExistence type="predicted"/>
<evidence type="ECO:0000313" key="1">
    <source>
        <dbReference type="EMBL" id="KAH0456814.1"/>
    </source>
</evidence>
<keyword evidence="2" id="KW-1185">Reference proteome</keyword>
<gene>
    <name evidence="1" type="ORF">IEQ34_014721</name>
</gene>
<comment type="caution">
    <text evidence="1">The sequence shown here is derived from an EMBL/GenBank/DDBJ whole genome shotgun (WGS) entry which is preliminary data.</text>
</comment>
<dbReference type="Proteomes" id="UP000775213">
    <property type="component" value="Unassembled WGS sequence"/>
</dbReference>